<dbReference type="InterPro" id="IPR003141">
    <property type="entry name" value="Pol/His_phosphatase_N"/>
</dbReference>
<name>A0A839ESK0_9HYPH</name>
<keyword evidence="6" id="KW-0239">DNA-directed DNA polymerase</keyword>
<dbReference type="SUPFAM" id="SSF52141">
    <property type="entry name" value="Uracil-DNA glycosylase-like"/>
    <property type="match status" value="1"/>
</dbReference>
<evidence type="ECO:0000256" key="5">
    <source>
        <dbReference type="ARBA" id="ARBA00022705"/>
    </source>
</evidence>
<dbReference type="PANTHER" id="PTHR32294">
    <property type="entry name" value="DNA POLYMERASE III SUBUNIT ALPHA"/>
    <property type="match status" value="1"/>
</dbReference>
<dbReference type="InterPro" id="IPR011708">
    <property type="entry name" value="DNA_pol3_alpha_NTPase_dom"/>
</dbReference>
<dbReference type="InterPro" id="IPR005122">
    <property type="entry name" value="Uracil-DNA_glycosylase-like"/>
</dbReference>
<dbReference type="GO" id="GO:0006260">
    <property type="term" value="P:DNA replication"/>
    <property type="evidence" value="ECO:0007669"/>
    <property type="project" value="UniProtKB-KW"/>
</dbReference>
<comment type="caution">
    <text evidence="9">The sequence shown here is derived from an EMBL/GenBank/DDBJ whole genome shotgun (WGS) entry which is preliminary data.</text>
</comment>
<dbReference type="GO" id="GO:0003887">
    <property type="term" value="F:DNA-directed DNA polymerase activity"/>
    <property type="evidence" value="ECO:0007669"/>
    <property type="project" value="UniProtKB-KW"/>
</dbReference>
<dbReference type="NCBIfam" id="TIGR00594">
    <property type="entry name" value="polc"/>
    <property type="match status" value="1"/>
</dbReference>
<dbReference type="PANTHER" id="PTHR32294:SF0">
    <property type="entry name" value="DNA POLYMERASE III SUBUNIT ALPHA"/>
    <property type="match status" value="1"/>
</dbReference>
<dbReference type="InterPro" id="IPR041931">
    <property type="entry name" value="DNA_pol3_alpha_thumb_dom"/>
</dbReference>
<evidence type="ECO:0000256" key="2">
    <source>
        <dbReference type="ARBA" id="ARBA00019114"/>
    </source>
</evidence>
<dbReference type="InterPro" id="IPR004013">
    <property type="entry name" value="PHP_dom"/>
</dbReference>
<evidence type="ECO:0000256" key="6">
    <source>
        <dbReference type="ARBA" id="ARBA00022932"/>
    </source>
</evidence>
<gene>
    <name evidence="9" type="ORF">FHW16_005517</name>
</gene>
<dbReference type="EC" id="2.7.7.7" evidence="1"/>
<dbReference type="RefSeq" id="WP_182552316.1">
    <property type="nucleotide sequence ID" value="NZ_JACGXN010000016.1"/>
</dbReference>
<dbReference type="Pfam" id="PF14579">
    <property type="entry name" value="HHH_6"/>
    <property type="match status" value="1"/>
</dbReference>
<dbReference type="Gene3D" id="1.10.10.1600">
    <property type="entry name" value="Bacterial DNA polymerase III alpha subunit, thumb domain"/>
    <property type="match status" value="1"/>
</dbReference>
<dbReference type="InterPro" id="IPR004805">
    <property type="entry name" value="DnaE2/DnaE/PolC"/>
</dbReference>
<sequence length="1121" mass="124776">MHSILAARTDFSIGESIISPSSLVEKAKELGARAVGITDTMSLTGLVDFTTRAKKAEIKPIIGVRLRMTDGPEWRPDKGQKKKDMPPYYYLTAYFLTEAGLKGLYRLLSLANSESRFYYESKLGFEDLYTELDNLEKGDIALTLGDAHGVITHPQVADIVTELAHRVGFENVYASLIAVDTPYFTRINQLSLEAIGHGCQPLTVRPAYYFEGEADALDIMGAVANNVKITDGWFKSMDNRDFHVVGDVEMKKHVLSAAKRVSARGSLGVGPAFSQGLLNTDKLAERVSYVWEKQPVSLPQMAPNEFLAVVEQCKLGWKERFSDAVFGHLPEKTDLAGVYKERLSYELSVLKKLNFSGYFLLVQDVVNYAKSNGILVGPGRGSVGGSLVAYLMGITDCDPIRFGLLFERFINPDRIDLPDADLDFMSERRHEVVEYLIKKYGQARVAGVSNFGTLAAASSIRDIGKAVGLSERDTKCSKAVPKLHGANVSLANCALQVEEIQEFAEKYEDNWWPIMCRLEETTRSYGQHAAGIIVGGVDLTDRAVIEKRKEMSVVCWDKRIVEDQGLVKMDLLGLKTLDLINLTLNYIKERHSKRVNINRIPLDDAEVLNNFAKGLTIGIFQFEGGGMRRLLKELGSDGTITFDDITAATALYRPGPMESGMMDSFYKRKQGREYIEYDHPLMEPILEPTFGVMVYQEQVMQVARAVAGYSAPDADKLRKIMGKKLPEEMAKERGKFVDGCVATIGADEMWAGQLFDKIEGFAGYGFNKSHSVEYTLISYQSMYLKTHYPVEFFAAALTGMDEDKLPGIIADAARFGIDVSMPDINISTDRFEIATDVRLVIPFQRIKGVAGTTTQAIIEARKAGPFTNKADFLDRVEKRRCNVKHQDALERVGAFSRIEPGSVPATDPSRVRDLIELIPGLITANVPVHRDLTRDKHAKEDIVEVIQEYRAKHGPSTGDSDGLPVKPHFGKDATFMIITDCPTRGEEELGSMSQGAQVQAVIDAMFVHDFKRPDIYWTGLIKRPKADKQVSSDEIAKYIDYLKREIQILEPPVIVLLGTTTVRHFLPDLKGKASDQAGKVVYSKEFDANLVIGFNPGELYYAPEKSVLLEDVFQSVFNLLN</sequence>
<dbReference type="InterPro" id="IPR040982">
    <property type="entry name" value="DNA_pol3_finger"/>
</dbReference>
<comment type="catalytic activity">
    <reaction evidence="7">
        <text>DNA(n) + a 2'-deoxyribonucleoside 5'-triphosphate = DNA(n+1) + diphosphate</text>
        <dbReference type="Rhea" id="RHEA:22508"/>
        <dbReference type="Rhea" id="RHEA-COMP:17339"/>
        <dbReference type="Rhea" id="RHEA-COMP:17340"/>
        <dbReference type="ChEBI" id="CHEBI:33019"/>
        <dbReference type="ChEBI" id="CHEBI:61560"/>
        <dbReference type="ChEBI" id="CHEBI:173112"/>
        <dbReference type="EC" id="2.7.7.7"/>
    </reaction>
</comment>
<evidence type="ECO:0000256" key="3">
    <source>
        <dbReference type="ARBA" id="ARBA00022679"/>
    </source>
</evidence>
<dbReference type="Pfam" id="PF03167">
    <property type="entry name" value="UDG"/>
    <property type="match status" value="1"/>
</dbReference>
<evidence type="ECO:0000313" key="9">
    <source>
        <dbReference type="EMBL" id="MBA8881772.1"/>
    </source>
</evidence>
<dbReference type="Gene3D" id="3.20.20.140">
    <property type="entry name" value="Metal-dependent hydrolases"/>
    <property type="match status" value="1"/>
</dbReference>
<dbReference type="Pfam" id="PF17657">
    <property type="entry name" value="DNA_pol3_finger"/>
    <property type="match status" value="1"/>
</dbReference>
<dbReference type="GO" id="GO:0008408">
    <property type="term" value="F:3'-5' exonuclease activity"/>
    <property type="evidence" value="ECO:0007669"/>
    <property type="project" value="InterPro"/>
</dbReference>
<keyword evidence="5" id="KW-0235">DNA replication</keyword>
<dbReference type="Proteomes" id="UP000549052">
    <property type="component" value="Unassembled WGS sequence"/>
</dbReference>
<proteinExistence type="predicted"/>
<protein>
    <recommendedName>
        <fullName evidence="2">DNA polymerase III subunit alpha</fullName>
        <ecNumber evidence="1">2.7.7.7</ecNumber>
    </recommendedName>
</protein>
<feature type="domain" description="Polymerase/histidinol phosphatase N-terminal" evidence="8">
    <location>
        <begin position="3"/>
        <end position="70"/>
    </location>
</feature>
<evidence type="ECO:0000256" key="7">
    <source>
        <dbReference type="ARBA" id="ARBA00049244"/>
    </source>
</evidence>
<accession>A0A839ESK0</accession>
<evidence type="ECO:0000259" key="8">
    <source>
        <dbReference type="SMART" id="SM00481"/>
    </source>
</evidence>
<dbReference type="Pfam" id="PF07733">
    <property type="entry name" value="DNA_pol3_alpha"/>
    <property type="match status" value="1"/>
</dbReference>
<dbReference type="AlphaFoldDB" id="A0A839ESK0"/>
<reference evidence="9 10" key="1">
    <citation type="submission" date="2020-07" db="EMBL/GenBank/DDBJ databases">
        <title>Genomic Encyclopedia of Type Strains, Phase IV (KMG-V): Genome sequencing to study the core and pangenomes of soil and plant-associated prokaryotes.</title>
        <authorList>
            <person name="Whitman W."/>
        </authorList>
    </citation>
    <scope>NUCLEOTIDE SEQUENCE [LARGE SCALE GENOMIC DNA]</scope>
    <source>
        <strain evidence="9 10">AN3</strain>
    </source>
</reference>
<keyword evidence="10" id="KW-1185">Reference proteome</keyword>
<dbReference type="InterPro" id="IPR036895">
    <property type="entry name" value="Uracil-DNA_glycosylase-like_sf"/>
</dbReference>
<organism evidence="9 10">
    <name type="scientific">Phyllobacterium myrsinacearum</name>
    <dbReference type="NCBI Taxonomy" id="28101"/>
    <lineage>
        <taxon>Bacteria</taxon>
        <taxon>Pseudomonadati</taxon>
        <taxon>Pseudomonadota</taxon>
        <taxon>Alphaproteobacteria</taxon>
        <taxon>Hyphomicrobiales</taxon>
        <taxon>Phyllobacteriaceae</taxon>
        <taxon>Phyllobacterium</taxon>
    </lineage>
</organism>
<dbReference type="SUPFAM" id="SSF89550">
    <property type="entry name" value="PHP domain-like"/>
    <property type="match status" value="1"/>
</dbReference>
<evidence type="ECO:0000256" key="4">
    <source>
        <dbReference type="ARBA" id="ARBA00022695"/>
    </source>
</evidence>
<evidence type="ECO:0000313" key="10">
    <source>
        <dbReference type="Proteomes" id="UP000549052"/>
    </source>
</evidence>
<evidence type="ECO:0000256" key="1">
    <source>
        <dbReference type="ARBA" id="ARBA00012417"/>
    </source>
</evidence>
<dbReference type="SUPFAM" id="SSF160975">
    <property type="entry name" value="AF1531-like"/>
    <property type="match status" value="1"/>
</dbReference>
<dbReference type="Gene3D" id="3.40.470.10">
    <property type="entry name" value="Uracil-DNA glycosylase-like domain"/>
    <property type="match status" value="1"/>
</dbReference>
<dbReference type="Pfam" id="PF02811">
    <property type="entry name" value="PHP"/>
    <property type="match status" value="1"/>
</dbReference>
<dbReference type="InterPro" id="IPR016195">
    <property type="entry name" value="Pol/histidinol_Pase-like"/>
</dbReference>
<dbReference type="Gene3D" id="1.10.150.870">
    <property type="match status" value="1"/>
</dbReference>
<dbReference type="SMART" id="SM00481">
    <property type="entry name" value="POLIIIAc"/>
    <property type="match status" value="1"/>
</dbReference>
<keyword evidence="3 9" id="KW-0808">Transferase</keyword>
<dbReference type="EMBL" id="JACGXN010000016">
    <property type="protein sequence ID" value="MBA8881772.1"/>
    <property type="molecule type" value="Genomic_DNA"/>
</dbReference>
<keyword evidence="4 9" id="KW-0548">Nucleotidyltransferase</keyword>
<dbReference type="InterPro" id="IPR029460">
    <property type="entry name" value="DNAPol_HHH"/>
</dbReference>